<protein>
    <submittedName>
        <fullName evidence="1">Uncharacterized protein</fullName>
    </submittedName>
</protein>
<organism evidence="1 2">
    <name type="scientific">Olea europaea subsp. europaea</name>
    <dbReference type="NCBI Taxonomy" id="158383"/>
    <lineage>
        <taxon>Eukaryota</taxon>
        <taxon>Viridiplantae</taxon>
        <taxon>Streptophyta</taxon>
        <taxon>Embryophyta</taxon>
        <taxon>Tracheophyta</taxon>
        <taxon>Spermatophyta</taxon>
        <taxon>Magnoliopsida</taxon>
        <taxon>eudicotyledons</taxon>
        <taxon>Gunneridae</taxon>
        <taxon>Pentapetalae</taxon>
        <taxon>asterids</taxon>
        <taxon>lamiids</taxon>
        <taxon>Lamiales</taxon>
        <taxon>Oleaceae</taxon>
        <taxon>Oleeae</taxon>
        <taxon>Olea</taxon>
    </lineage>
</organism>
<comment type="caution">
    <text evidence="1">The sequence shown here is derived from an EMBL/GenBank/DDBJ whole genome shotgun (WGS) entry which is preliminary data.</text>
</comment>
<sequence length="303" mass="34544">MFKKMKGISSYSKPFYGVGLYQNANSSFKHLALMQDYRELQKEAHVIRNKLDAAKQRKLMLAAEVWFLRRRYKWLLKTKSLNSSQEQQIEQPLNLGNQTKNEELFFSRMGTTVRKLPSIPDTKSNGKLSIGKQSSRHSASLFNNLKREQVLHGGKEASHPISTLVSDKNNRGGIKCGKETLMQCAIPSFDLNQKERIYRANYVGLRNSTVAFDLNQDSDLSRKEACMPSRTPFFDLNEISTGDEDFQTNFKPSKFEEAKMGLIRAVEDDQNDLKLSLCRNAGEGSSLVGKRKLSWQDRVALSF</sequence>
<dbReference type="Proteomes" id="UP000594638">
    <property type="component" value="Unassembled WGS sequence"/>
</dbReference>
<evidence type="ECO:0000313" key="1">
    <source>
        <dbReference type="EMBL" id="CAA3007338.1"/>
    </source>
</evidence>
<dbReference type="AlphaFoldDB" id="A0A8S0TN07"/>
<evidence type="ECO:0000313" key="2">
    <source>
        <dbReference type="Proteomes" id="UP000594638"/>
    </source>
</evidence>
<dbReference type="OrthoDB" id="993453at2759"/>
<dbReference type="PANTHER" id="PTHR34807">
    <property type="entry name" value="OS08G0270800 PROTEIN"/>
    <property type="match status" value="1"/>
</dbReference>
<reference evidence="1 2" key="1">
    <citation type="submission" date="2019-12" db="EMBL/GenBank/DDBJ databases">
        <authorList>
            <person name="Alioto T."/>
            <person name="Alioto T."/>
            <person name="Gomez Garrido J."/>
        </authorList>
    </citation>
    <scope>NUCLEOTIDE SEQUENCE [LARGE SCALE GENOMIC DNA]</scope>
</reference>
<dbReference type="EMBL" id="CACTIH010007273">
    <property type="protein sequence ID" value="CAA3007338.1"/>
    <property type="molecule type" value="Genomic_DNA"/>
</dbReference>
<proteinExistence type="predicted"/>
<accession>A0A8S0TN07</accession>
<dbReference type="Gramene" id="OE9A060237T3">
    <property type="protein sequence ID" value="OE9A060237C3"/>
    <property type="gene ID" value="OE9A060237"/>
</dbReference>
<keyword evidence="2" id="KW-1185">Reference proteome</keyword>
<gene>
    <name evidence="1" type="ORF">OLEA9_A060237</name>
</gene>
<name>A0A8S0TN07_OLEEU</name>
<dbReference type="PANTHER" id="PTHR34807:SF3">
    <property type="entry name" value="OS08G0270800 PROTEIN"/>
    <property type="match status" value="1"/>
</dbReference>